<dbReference type="GO" id="GO:0005938">
    <property type="term" value="C:cell cortex"/>
    <property type="evidence" value="ECO:0007669"/>
    <property type="project" value="UniProtKB-ARBA"/>
</dbReference>
<feature type="compositionally biased region" description="Basic and acidic residues" evidence="2">
    <location>
        <begin position="190"/>
        <end position="199"/>
    </location>
</feature>
<dbReference type="OrthoDB" id="185175at2759"/>
<accession>A0A6G1IAH4</accession>
<dbReference type="EMBL" id="ML996687">
    <property type="protein sequence ID" value="KAF2405047.1"/>
    <property type="molecule type" value="Genomic_DNA"/>
</dbReference>
<proteinExistence type="predicted"/>
<evidence type="ECO:0000256" key="2">
    <source>
        <dbReference type="SAM" id="MobiDB-lite"/>
    </source>
</evidence>
<evidence type="ECO:0000313" key="4">
    <source>
        <dbReference type="EMBL" id="KAF2405047.1"/>
    </source>
</evidence>
<feature type="compositionally biased region" description="Low complexity" evidence="2">
    <location>
        <begin position="253"/>
        <end position="273"/>
    </location>
</feature>
<dbReference type="Proteomes" id="UP000799640">
    <property type="component" value="Unassembled WGS sequence"/>
</dbReference>
<dbReference type="PROSITE" id="PS50238">
    <property type="entry name" value="RHOGAP"/>
    <property type="match status" value="1"/>
</dbReference>
<dbReference type="InterPro" id="IPR000198">
    <property type="entry name" value="RhoGAP_dom"/>
</dbReference>
<feature type="compositionally biased region" description="Basic and acidic residues" evidence="2">
    <location>
        <begin position="658"/>
        <end position="671"/>
    </location>
</feature>
<dbReference type="SMART" id="SM00324">
    <property type="entry name" value="RhoGAP"/>
    <property type="match status" value="1"/>
</dbReference>
<feature type="region of interest" description="Disordered" evidence="2">
    <location>
        <begin position="1"/>
        <end position="94"/>
    </location>
</feature>
<evidence type="ECO:0000256" key="1">
    <source>
        <dbReference type="ARBA" id="ARBA00022468"/>
    </source>
</evidence>
<dbReference type="PANTHER" id="PTHR23176">
    <property type="entry name" value="RHO/RAC/CDC GTPASE-ACTIVATING PROTEIN"/>
    <property type="match status" value="1"/>
</dbReference>
<dbReference type="AlphaFoldDB" id="A0A6G1IAH4"/>
<gene>
    <name evidence="4" type="ORF">EJ06DRAFT_10804</name>
</gene>
<feature type="compositionally biased region" description="Low complexity" evidence="2">
    <location>
        <begin position="677"/>
        <end position="690"/>
    </location>
</feature>
<feature type="domain" description="Rho-GAP" evidence="3">
    <location>
        <begin position="336"/>
        <end position="541"/>
    </location>
</feature>
<dbReference type="Pfam" id="PF00620">
    <property type="entry name" value="RhoGAP"/>
    <property type="match status" value="1"/>
</dbReference>
<feature type="compositionally biased region" description="Low complexity" evidence="2">
    <location>
        <begin position="221"/>
        <end position="230"/>
    </location>
</feature>
<feature type="compositionally biased region" description="Basic and acidic residues" evidence="2">
    <location>
        <begin position="147"/>
        <end position="156"/>
    </location>
</feature>
<dbReference type="InterPro" id="IPR050729">
    <property type="entry name" value="Rho-GAP"/>
</dbReference>
<name>A0A6G1IAH4_9PEZI</name>
<reference evidence="4" key="1">
    <citation type="journal article" date="2020" name="Stud. Mycol.">
        <title>101 Dothideomycetes genomes: a test case for predicting lifestyles and emergence of pathogens.</title>
        <authorList>
            <person name="Haridas S."/>
            <person name="Albert R."/>
            <person name="Binder M."/>
            <person name="Bloem J."/>
            <person name="Labutti K."/>
            <person name="Salamov A."/>
            <person name="Andreopoulos B."/>
            <person name="Baker S."/>
            <person name="Barry K."/>
            <person name="Bills G."/>
            <person name="Bluhm B."/>
            <person name="Cannon C."/>
            <person name="Castanera R."/>
            <person name="Culley D."/>
            <person name="Daum C."/>
            <person name="Ezra D."/>
            <person name="Gonzalez J."/>
            <person name="Henrissat B."/>
            <person name="Kuo A."/>
            <person name="Liang C."/>
            <person name="Lipzen A."/>
            <person name="Lutzoni F."/>
            <person name="Magnuson J."/>
            <person name="Mondo S."/>
            <person name="Nolan M."/>
            <person name="Ohm R."/>
            <person name="Pangilinan J."/>
            <person name="Park H.-J."/>
            <person name="Ramirez L."/>
            <person name="Alfaro M."/>
            <person name="Sun H."/>
            <person name="Tritt A."/>
            <person name="Yoshinaga Y."/>
            <person name="Zwiers L.-H."/>
            <person name="Turgeon B."/>
            <person name="Goodwin S."/>
            <person name="Spatafora J."/>
            <person name="Crous P."/>
            <person name="Grigoriev I."/>
        </authorList>
    </citation>
    <scope>NUCLEOTIDE SEQUENCE</scope>
    <source>
        <strain evidence="4">CBS 262.69</strain>
    </source>
</reference>
<dbReference type="CDD" id="cd00159">
    <property type="entry name" value="RhoGAP"/>
    <property type="match status" value="1"/>
</dbReference>
<organism evidence="4 5">
    <name type="scientific">Trichodelitschia bisporula</name>
    <dbReference type="NCBI Taxonomy" id="703511"/>
    <lineage>
        <taxon>Eukaryota</taxon>
        <taxon>Fungi</taxon>
        <taxon>Dikarya</taxon>
        <taxon>Ascomycota</taxon>
        <taxon>Pezizomycotina</taxon>
        <taxon>Dothideomycetes</taxon>
        <taxon>Dothideomycetes incertae sedis</taxon>
        <taxon>Phaeotrichales</taxon>
        <taxon>Phaeotrichaceae</taxon>
        <taxon>Trichodelitschia</taxon>
    </lineage>
</organism>
<keyword evidence="5" id="KW-1185">Reference proteome</keyword>
<feature type="compositionally biased region" description="Polar residues" evidence="2">
    <location>
        <begin position="560"/>
        <end position="571"/>
    </location>
</feature>
<keyword evidence="1" id="KW-0343">GTPase activation</keyword>
<feature type="region of interest" description="Disordered" evidence="2">
    <location>
        <begin position="147"/>
        <end position="275"/>
    </location>
</feature>
<feature type="compositionally biased region" description="Basic and acidic residues" evidence="2">
    <location>
        <begin position="699"/>
        <end position="722"/>
    </location>
</feature>
<protein>
    <recommendedName>
        <fullName evidence="3">Rho-GAP domain-containing protein</fullName>
    </recommendedName>
</protein>
<dbReference type="GO" id="GO:0005096">
    <property type="term" value="F:GTPase activator activity"/>
    <property type="evidence" value="ECO:0007669"/>
    <property type="project" value="UniProtKB-KW"/>
</dbReference>
<evidence type="ECO:0000313" key="5">
    <source>
        <dbReference type="Proteomes" id="UP000799640"/>
    </source>
</evidence>
<dbReference type="Gene3D" id="1.10.555.10">
    <property type="entry name" value="Rho GTPase activation protein"/>
    <property type="match status" value="1"/>
</dbReference>
<sequence length="743" mass="83325">MTKASSLSIILPAMASDGDSNSRTPLTPNTPHSPLPGTEPEGGETFAEGYDLHLRSPISVLPVPPSPKSPKHKTSKSLFPNYKASKSSTKLGKVDSSARVAPTLGNGPIYRHRLAQGSSPELSLIMDGVSSLSVDAPATAIEPLEHRTDAAKDRDRKRDKHKFPHILGRKGSIKDDDPLPVIGKPSTPTRSKDIPEWSKSRTQQDMGAVRTAPLEKERGFRSAMSSAMRNRSLDRNESEDDQTVTGSTTTNQSALSSNAPHPHSHPNHPSSSLFHNIKSSGFRAADGVNRARKGLLGKLSRNGGVSERDMMLREPYQYRVVNLPLIEQTRITRISKRLEKSKDKTEFWMPALPWRCIDYLNLHGTTSEGLYRIPGSEKDVRYWTMRFDKEHDINLFDQEDLYDVNTVSSMFKQWLRHLPDYVFPSDVQQRIIARCANHEPAYTSTPQYLKDEISNLPPWNYYLLFAITCHISLLHNCSKDNKMNYSNLVVCFAPCLKVDQWIFQWLILDWKNCWQGCNTERDYLEKEYAILDDMERSREIDTRVYSSQSSKSHAHRPKNSLRSVSAQDSQRSTSSRGTDNGNGNGTGSYTRPLQHFDKVQQPRTPTQAPLAAPQLPPADKRNISSSESSKPSITGVSSNGRSTPPESEVQGLGLRADTQARTERSETRDRQTPPPQMQTQTPTADDPTQRMLEAEYYSIEEKRGREKKRPPPMEEKKEEGKGAKVAHLAPELSPLQPLSPIGM</sequence>
<dbReference type="SUPFAM" id="SSF48350">
    <property type="entry name" value="GTPase activation domain, GAP"/>
    <property type="match status" value="1"/>
</dbReference>
<evidence type="ECO:0000259" key="3">
    <source>
        <dbReference type="PROSITE" id="PS50238"/>
    </source>
</evidence>
<feature type="compositionally biased region" description="Polar residues" evidence="2">
    <location>
        <begin position="243"/>
        <end position="252"/>
    </location>
</feature>
<feature type="compositionally biased region" description="Low complexity" evidence="2">
    <location>
        <begin position="601"/>
        <end position="613"/>
    </location>
</feature>
<feature type="compositionally biased region" description="Polar residues" evidence="2">
    <location>
        <begin position="18"/>
        <end position="32"/>
    </location>
</feature>
<feature type="region of interest" description="Disordered" evidence="2">
    <location>
        <begin position="542"/>
        <end position="743"/>
    </location>
</feature>
<dbReference type="InterPro" id="IPR008936">
    <property type="entry name" value="Rho_GTPase_activation_prot"/>
</dbReference>
<dbReference type="GO" id="GO:0007165">
    <property type="term" value="P:signal transduction"/>
    <property type="evidence" value="ECO:0007669"/>
    <property type="project" value="InterPro"/>
</dbReference>
<feature type="compositionally biased region" description="Basic residues" evidence="2">
    <location>
        <begin position="157"/>
        <end position="168"/>
    </location>
</feature>
<feature type="compositionally biased region" description="Polar residues" evidence="2">
    <location>
        <begin position="634"/>
        <end position="645"/>
    </location>
</feature>
<dbReference type="PANTHER" id="PTHR23176:SF125">
    <property type="entry name" value="GTPASE ACTIVATOR (BEM2), PUTATIVE (AFU_ORTHOLOGUE AFUA_7G04450)-RELATED"/>
    <property type="match status" value="1"/>
</dbReference>